<dbReference type="OrthoDB" id="980719at2"/>
<dbReference type="EMBL" id="CP022163">
    <property type="protein sequence ID" value="ATB30410.1"/>
    <property type="molecule type" value="Genomic_DNA"/>
</dbReference>
<evidence type="ECO:0000256" key="1">
    <source>
        <dbReference type="SAM" id="Phobius"/>
    </source>
</evidence>
<feature type="transmembrane region" description="Helical" evidence="1">
    <location>
        <begin position="94"/>
        <end position="116"/>
    </location>
</feature>
<name>A0A250IGR2_9BACT</name>
<proteinExistence type="predicted"/>
<organism evidence="2 3">
    <name type="scientific">Melittangium boletus DSM 14713</name>
    <dbReference type="NCBI Taxonomy" id="1294270"/>
    <lineage>
        <taxon>Bacteria</taxon>
        <taxon>Pseudomonadati</taxon>
        <taxon>Myxococcota</taxon>
        <taxon>Myxococcia</taxon>
        <taxon>Myxococcales</taxon>
        <taxon>Cystobacterineae</taxon>
        <taxon>Archangiaceae</taxon>
        <taxon>Melittangium</taxon>
    </lineage>
</organism>
<dbReference type="AlphaFoldDB" id="A0A250IGR2"/>
<feature type="transmembrane region" description="Helical" evidence="1">
    <location>
        <begin position="64"/>
        <end position="88"/>
    </location>
</feature>
<feature type="transmembrane region" description="Helical" evidence="1">
    <location>
        <begin position="20"/>
        <end position="43"/>
    </location>
</feature>
<accession>A0A250IGR2</accession>
<keyword evidence="1" id="KW-1133">Transmembrane helix</keyword>
<evidence type="ECO:0008006" key="4">
    <source>
        <dbReference type="Google" id="ProtNLM"/>
    </source>
</evidence>
<dbReference type="RefSeq" id="WP_157775268.1">
    <property type="nucleotide sequence ID" value="NZ_CP022163.1"/>
</dbReference>
<dbReference type="KEGG" id="mbd:MEBOL_003871"/>
<evidence type="ECO:0000313" key="3">
    <source>
        <dbReference type="Proteomes" id="UP000217289"/>
    </source>
</evidence>
<evidence type="ECO:0000313" key="2">
    <source>
        <dbReference type="EMBL" id="ATB30410.1"/>
    </source>
</evidence>
<dbReference type="Proteomes" id="UP000217289">
    <property type="component" value="Chromosome"/>
</dbReference>
<keyword evidence="1" id="KW-0472">Membrane</keyword>
<keyword evidence="3" id="KW-1185">Reference proteome</keyword>
<reference evidence="2 3" key="1">
    <citation type="submission" date="2017-06" db="EMBL/GenBank/DDBJ databases">
        <authorList>
            <person name="Kim H.J."/>
            <person name="Triplett B.A."/>
        </authorList>
    </citation>
    <scope>NUCLEOTIDE SEQUENCE [LARGE SCALE GENOMIC DNA]</scope>
    <source>
        <strain evidence="2 3">DSM 14713</strain>
    </source>
</reference>
<keyword evidence="1" id="KW-0812">Transmembrane</keyword>
<protein>
    <recommendedName>
        <fullName evidence="4">GTPase</fullName>
    </recommendedName>
</protein>
<gene>
    <name evidence="2" type="ORF">MEBOL_003871</name>
</gene>
<sequence length="157" mass="17045">MSIEDEEKSARAAKVVRNYMFGSAAAGILPIPPLLDAGLLWGVQLRMLHQLAKIYEVEFSQQRALAILGALSGLGLTVSVGTLLWMLVPVPGKILFNLAGLTLPPASTYALGQVFIQHFESGGTFLTFDEKRAKKVYEENLARGQQEAIQSYAGIKP</sequence>